<dbReference type="AlphaFoldDB" id="A0A365P3C9"/>
<dbReference type="Proteomes" id="UP000253319">
    <property type="component" value="Unassembled WGS sequence"/>
</dbReference>
<dbReference type="RefSeq" id="WP_113988670.1">
    <property type="nucleotide sequence ID" value="NZ_QLST01000005.1"/>
</dbReference>
<dbReference type="OrthoDB" id="656959at2"/>
<sequence length="206" mass="24656">MKYIKFILLFLFFVSCQESKTKKNTKKKESKIVTKEYDFSDSMQFKFEEIASIEVYSFLNKAMVEIYKNYRKDINFNSDVQMSNDFIKEKIKLNDKQKLELFNLITKDSCKTEQNPSECYNPRHAIFFKDNKNKVLGSIEICLDCDVFNHSESLGNATFYCYDDMRIFLYNVGIRYFINDDHRGNKTEEEYSEIERIHRTLPKLKD</sequence>
<name>A0A365P3C9_9FLAO</name>
<proteinExistence type="predicted"/>
<protein>
    <recommendedName>
        <fullName evidence="3">Lipoprotein</fullName>
    </recommendedName>
</protein>
<dbReference type="EMBL" id="QLST01000005">
    <property type="protein sequence ID" value="RBA28869.1"/>
    <property type="molecule type" value="Genomic_DNA"/>
</dbReference>
<dbReference type="PROSITE" id="PS51257">
    <property type="entry name" value="PROKAR_LIPOPROTEIN"/>
    <property type="match status" value="1"/>
</dbReference>
<organism evidence="1 2">
    <name type="scientific">Flavobacterium tibetense</name>
    <dbReference type="NCBI Taxonomy" id="2233533"/>
    <lineage>
        <taxon>Bacteria</taxon>
        <taxon>Pseudomonadati</taxon>
        <taxon>Bacteroidota</taxon>
        <taxon>Flavobacteriia</taxon>
        <taxon>Flavobacteriales</taxon>
        <taxon>Flavobacteriaceae</taxon>
        <taxon>Flavobacterium</taxon>
    </lineage>
</organism>
<comment type="caution">
    <text evidence="1">The sequence shown here is derived from an EMBL/GenBank/DDBJ whole genome shotgun (WGS) entry which is preliminary data.</text>
</comment>
<gene>
    <name evidence="1" type="ORF">DPN68_05650</name>
</gene>
<evidence type="ECO:0000313" key="1">
    <source>
        <dbReference type="EMBL" id="RBA28869.1"/>
    </source>
</evidence>
<accession>A0A365P3C9</accession>
<reference evidence="1 2" key="1">
    <citation type="submission" date="2018-06" db="EMBL/GenBank/DDBJ databases">
        <title>Flavobacterium tibetense sp. nov., isolated from a wetland YonghuCo on Tibetan Plateau.</title>
        <authorList>
            <person name="Xing P."/>
            <person name="Phurbu D."/>
            <person name="Lu H."/>
        </authorList>
    </citation>
    <scope>NUCLEOTIDE SEQUENCE [LARGE SCALE GENOMIC DNA]</scope>
    <source>
        <strain evidence="1 2">YH5</strain>
    </source>
</reference>
<evidence type="ECO:0008006" key="3">
    <source>
        <dbReference type="Google" id="ProtNLM"/>
    </source>
</evidence>
<keyword evidence="2" id="KW-1185">Reference proteome</keyword>
<evidence type="ECO:0000313" key="2">
    <source>
        <dbReference type="Proteomes" id="UP000253319"/>
    </source>
</evidence>